<dbReference type="AlphaFoldDB" id="A0A6J7PWR9"/>
<proteinExistence type="predicted"/>
<accession>A0A6J7PWR9</accession>
<feature type="compositionally biased region" description="Acidic residues" evidence="1">
    <location>
        <begin position="119"/>
        <end position="130"/>
    </location>
</feature>
<reference evidence="2" key="1">
    <citation type="submission" date="2020-05" db="EMBL/GenBank/DDBJ databases">
        <authorList>
            <person name="Chiriac C."/>
            <person name="Salcher M."/>
            <person name="Ghai R."/>
            <person name="Kavagutti S V."/>
        </authorList>
    </citation>
    <scope>NUCLEOTIDE SEQUENCE</scope>
</reference>
<feature type="region of interest" description="Disordered" evidence="1">
    <location>
        <begin position="1"/>
        <end position="100"/>
    </location>
</feature>
<protein>
    <submittedName>
        <fullName evidence="2">Unannotated protein</fullName>
    </submittedName>
</protein>
<name>A0A6J7PWR9_9ZZZZ</name>
<feature type="compositionally biased region" description="Acidic residues" evidence="1">
    <location>
        <begin position="14"/>
        <end position="74"/>
    </location>
</feature>
<feature type="compositionally biased region" description="Basic and acidic residues" evidence="1">
    <location>
        <begin position="131"/>
        <end position="141"/>
    </location>
</feature>
<evidence type="ECO:0000256" key="1">
    <source>
        <dbReference type="SAM" id="MobiDB-lite"/>
    </source>
</evidence>
<gene>
    <name evidence="2" type="ORF">UFOPK4098_00176</name>
</gene>
<feature type="compositionally biased region" description="Acidic residues" evidence="1">
    <location>
        <begin position="87"/>
        <end position="100"/>
    </location>
</feature>
<feature type="region of interest" description="Disordered" evidence="1">
    <location>
        <begin position="115"/>
        <end position="145"/>
    </location>
</feature>
<sequence length="177" mass="19463">MASSKKKPAKQIDIDPEDEVIEIEEGDEVDDIALVEDLDPDLDPDDLAEDLEEDPLLEDEDFVAADEDEADDTEAMTPASRRAAAAGEDEDDDDLTTPDDVEEDLDKILKDRLVAADDVPIEDDDEEGEVDDRNTDGDRLQPRQAGEEMCAQCFLLVRRSAPNCPVGDDACPIFAVK</sequence>
<organism evidence="2">
    <name type="scientific">freshwater metagenome</name>
    <dbReference type="NCBI Taxonomy" id="449393"/>
    <lineage>
        <taxon>unclassified sequences</taxon>
        <taxon>metagenomes</taxon>
        <taxon>ecological metagenomes</taxon>
    </lineage>
</organism>
<evidence type="ECO:0000313" key="2">
    <source>
        <dbReference type="EMBL" id="CAB5009055.1"/>
    </source>
</evidence>
<dbReference type="EMBL" id="CAFBPN010000003">
    <property type="protein sequence ID" value="CAB5009055.1"/>
    <property type="molecule type" value="Genomic_DNA"/>
</dbReference>